<dbReference type="Pfam" id="PF06964">
    <property type="entry name" value="Alpha-L-AF_C"/>
    <property type="match status" value="1"/>
</dbReference>
<reference evidence="9 10" key="1">
    <citation type="journal article" date="2019" name="Int. J. Syst. Evol. Microbiol.">
        <title>The Global Catalogue of Microorganisms (GCM) 10K type strain sequencing project: providing services to taxonomists for standard genome sequencing and annotation.</title>
        <authorList>
            <consortium name="The Broad Institute Genomics Platform"/>
            <consortium name="The Broad Institute Genome Sequencing Center for Infectious Disease"/>
            <person name="Wu L."/>
            <person name="Ma J."/>
        </authorList>
    </citation>
    <scope>NUCLEOTIDE SEQUENCE [LARGE SCALE GENOMIC DNA]</scope>
    <source>
        <strain evidence="9 10">JCM 13584</strain>
    </source>
</reference>
<evidence type="ECO:0000256" key="2">
    <source>
        <dbReference type="ARBA" id="ARBA00007186"/>
    </source>
</evidence>
<keyword evidence="5" id="KW-0378">Hydrolase</keyword>
<feature type="domain" description="Alpha-L-arabinofuranosidase C-terminal" evidence="8">
    <location>
        <begin position="291"/>
        <end position="496"/>
    </location>
</feature>
<dbReference type="SUPFAM" id="SSF51011">
    <property type="entry name" value="Glycosyl hydrolase domain"/>
    <property type="match status" value="1"/>
</dbReference>
<dbReference type="SMART" id="SM00813">
    <property type="entry name" value="Alpha-L-AF_C"/>
    <property type="match status" value="1"/>
</dbReference>
<dbReference type="Pfam" id="PF22848">
    <property type="entry name" value="ASD1_dom"/>
    <property type="match status" value="1"/>
</dbReference>
<sequence>MTTARLTVDPHFAVGRIDRRVFGGFVEHLGRHVYDGIYEPGHESADAEGFRSDVVELVKELGVSTIRYPGGNFVSGFRWEDSVGPREERPRRLDLAWHSTETNEVGLHEFQGWLDKVGSDLMLAVNLGTRGTLEALDLLEYTNIAGGTALSQRRIDNGRTDAFGVKMWCLGNEMDGPWQLGHRSADDYGKIASQTAKAMRQLDPSVELVVCGSSSAHMPTFGEWERVVLTHAYDDVDYISCHAYYEERDGDLDSFLASAVDMDHFIESVVATADHVKAVNGSSKSINISFDEWNVWYIERFHGVDKIEGIDNWPVAPRLLEDVYSVADAVVFGNLMISLLKHSDRVTSASLAQLVNVIAPIMTEPGGIAWRQTTFFPFSITSRLAQGEALELKLDAPTYSTKAYGEVPLVDAVATHDAETGRSAVFLVNRSQTEAITVTVDVSGLGDVAVLESHTLTDDDVYAKNTLEQPERVAPSANESISIAGGELTITLPPVSWSAVSLG</sequence>
<evidence type="ECO:0000256" key="7">
    <source>
        <dbReference type="ARBA" id="ARBA00023295"/>
    </source>
</evidence>
<keyword evidence="6" id="KW-0119">Carbohydrate metabolism</keyword>
<dbReference type="EC" id="3.2.1.55" evidence="4"/>
<proteinExistence type="inferred from homology"/>
<dbReference type="Gene3D" id="3.20.20.80">
    <property type="entry name" value="Glycosidases"/>
    <property type="match status" value="1"/>
</dbReference>
<evidence type="ECO:0000256" key="1">
    <source>
        <dbReference type="ARBA" id="ARBA00001462"/>
    </source>
</evidence>
<comment type="subunit">
    <text evidence="3">Homohexamer; trimer of dimers.</text>
</comment>
<keyword evidence="7" id="KW-0326">Glycosidase</keyword>
<comment type="catalytic activity">
    <reaction evidence="1">
        <text>Hydrolysis of terminal non-reducing alpha-L-arabinofuranoside residues in alpha-L-arabinosides.</text>
        <dbReference type="EC" id="3.2.1.55"/>
    </reaction>
</comment>
<dbReference type="InterPro" id="IPR010720">
    <property type="entry name" value="Alpha-L-AF_C"/>
</dbReference>
<evidence type="ECO:0000256" key="6">
    <source>
        <dbReference type="ARBA" id="ARBA00023277"/>
    </source>
</evidence>
<dbReference type="PANTHER" id="PTHR43576:SF3">
    <property type="entry name" value="ALPHA-L-ARABINOFURANOSIDASE C"/>
    <property type="match status" value="1"/>
</dbReference>
<gene>
    <name evidence="9" type="ORF">GCM10009717_30400</name>
</gene>
<comment type="caution">
    <text evidence="9">The sequence shown here is derived from an EMBL/GenBank/DDBJ whole genome shotgun (WGS) entry which is preliminary data.</text>
</comment>
<dbReference type="Gene3D" id="2.60.40.1180">
    <property type="entry name" value="Golgi alpha-mannosidase II"/>
    <property type="match status" value="1"/>
</dbReference>
<dbReference type="PANTHER" id="PTHR43576">
    <property type="entry name" value="ALPHA-L-ARABINOFURANOSIDASE C-RELATED"/>
    <property type="match status" value="1"/>
</dbReference>
<evidence type="ECO:0000256" key="5">
    <source>
        <dbReference type="ARBA" id="ARBA00022801"/>
    </source>
</evidence>
<organism evidence="9 10">
    <name type="scientific">Agromyces allii</name>
    <dbReference type="NCBI Taxonomy" id="393607"/>
    <lineage>
        <taxon>Bacteria</taxon>
        <taxon>Bacillati</taxon>
        <taxon>Actinomycetota</taxon>
        <taxon>Actinomycetes</taxon>
        <taxon>Micrococcales</taxon>
        <taxon>Microbacteriaceae</taxon>
        <taxon>Agromyces</taxon>
    </lineage>
</organism>
<dbReference type="RefSeq" id="WP_157415349.1">
    <property type="nucleotide sequence ID" value="NZ_BAAAMK010000008.1"/>
</dbReference>
<dbReference type="InterPro" id="IPR017853">
    <property type="entry name" value="GH"/>
</dbReference>
<comment type="similarity">
    <text evidence="2">Belongs to the glycosyl hydrolase 51 family.</text>
</comment>
<dbReference type="SUPFAM" id="SSF51445">
    <property type="entry name" value="(Trans)glycosidases"/>
    <property type="match status" value="1"/>
</dbReference>
<dbReference type="InterPro" id="IPR055235">
    <property type="entry name" value="ASD1_cat"/>
</dbReference>
<evidence type="ECO:0000256" key="3">
    <source>
        <dbReference type="ARBA" id="ARBA00011165"/>
    </source>
</evidence>
<dbReference type="InterPro" id="IPR013780">
    <property type="entry name" value="Glyco_hydro_b"/>
</dbReference>
<evidence type="ECO:0000256" key="4">
    <source>
        <dbReference type="ARBA" id="ARBA00012670"/>
    </source>
</evidence>
<dbReference type="Proteomes" id="UP001499954">
    <property type="component" value="Unassembled WGS sequence"/>
</dbReference>
<name>A0ABN2R0N7_9MICO</name>
<evidence type="ECO:0000259" key="8">
    <source>
        <dbReference type="SMART" id="SM00813"/>
    </source>
</evidence>
<evidence type="ECO:0000313" key="10">
    <source>
        <dbReference type="Proteomes" id="UP001499954"/>
    </source>
</evidence>
<protein>
    <recommendedName>
        <fullName evidence="4">non-reducing end alpha-L-arabinofuranosidase</fullName>
        <ecNumber evidence="4">3.2.1.55</ecNumber>
    </recommendedName>
</protein>
<keyword evidence="10" id="KW-1185">Reference proteome</keyword>
<evidence type="ECO:0000313" key="9">
    <source>
        <dbReference type="EMBL" id="GAA1961575.1"/>
    </source>
</evidence>
<dbReference type="EMBL" id="BAAAMK010000008">
    <property type="protein sequence ID" value="GAA1961575.1"/>
    <property type="molecule type" value="Genomic_DNA"/>
</dbReference>
<accession>A0ABN2R0N7</accession>